<feature type="region of interest" description="Disordered" evidence="1">
    <location>
        <begin position="248"/>
        <end position="267"/>
    </location>
</feature>
<reference evidence="3 4" key="1">
    <citation type="submission" date="2023-04" db="EMBL/GenBank/DDBJ databases">
        <title>Genome of Basidiobolus ranarum AG-B5.</title>
        <authorList>
            <person name="Stajich J.E."/>
            <person name="Carter-House D."/>
            <person name="Gryganskyi A."/>
        </authorList>
    </citation>
    <scope>NUCLEOTIDE SEQUENCE [LARGE SCALE GENOMIC DNA]</scope>
    <source>
        <strain evidence="3 4">AG-B5</strain>
    </source>
</reference>
<dbReference type="Proteomes" id="UP001479436">
    <property type="component" value="Unassembled WGS sequence"/>
</dbReference>
<proteinExistence type="predicted"/>
<evidence type="ECO:0000313" key="3">
    <source>
        <dbReference type="EMBL" id="KAK9764475.1"/>
    </source>
</evidence>
<feature type="compositionally biased region" description="Polar residues" evidence="1">
    <location>
        <begin position="248"/>
        <end position="259"/>
    </location>
</feature>
<accession>A0ABR2WSG5</accession>
<dbReference type="EMBL" id="JASJQH010000421">
    <property type="protein sequence ID" value="KAK9764475.1"/>
    <property type="molecule type" value="Genomic_DNA"/>
</dbReference>
<comment type="caution">
    <text evidence="3">The sequence shown here is derived from an EMBL/GenBank/DDBJ whole genome shotgun (WGS) entry which is preliminary data.</text>
</comment>
<dbReference type="PANTHER" id="PTHR20959:SF1">
    <property type="entry name" value="TRANSPORT AND GOLGI ORGANIZATION PROTEIN 6 HOMOLOG"/>
    <property type="match status" value="1"/>
</dbReference>
<dbReference type="InterPro" id="IPR039600">
    <property type="entry name" value="TANGO6/Rtp1"/>
</dbReference>
<gene>
    <name evidence="3" type="ORF">K7432_007976</name>
</gene>
<name>A0ABR2WSG5_9FUNG</name>
<sequence>MSAEQKVNQDQGEIWSKAEEALASLIQDAYELLQKSQPEKSNSAVDSSVNQGSDTDNVQNEEEEEVNNSLELVTPLDSLELEDNPKTYDLSTSEGKNSFTQACLDILVKIQEAITDFISTKEVALNSDEPPDILGIRDLKVVHTLLEVVVIWGIYPCLQDGVGVSLSKRVRSGFVQSEFFDKEGSTALQFKEKNTKLLEILRKLFSMSKCSSGASHFTTVSSIILSRHLTDMYAGLLQLAFGPLTEKNVPQQANDSSNDGPKIQINPGSSLQRPVDFANIWSAASTKKPDTRVLSPSEREECISEFEDLFQRADAFKSLESLTLLLGSPLNPSPRWLSNVCGRYLTQILLKPSGVNVGMLVILDAVVEGIMGFF</sequence>
<keyword evidence="4" id="KW-1185">Reference proteome</keyword>
<protein>
    <recommendedName>
        <fullName evidence="2">TANGO6 N-terminal domain-containing protein</fullName>
    </recommendedName>
</protein>
<feature type="domain" description="TANGO6 N-terminal" evidence="2">
    <location>
        <begin position="21"/>
        <end position="251"/>
    </location>
</feature>
<dbReference type="PANTHER" id="PTHR20959">
    <property type="entry name" value="TRANSPORT AND GOLGI ORGANIZATION PROTEIN 6 FAMILY MEMBER"/>
    <property type="match status" value="1"/>
</dbReference>
<organism evidence="3 4">
    <name type="scientific">Basidiobolus ranarum</name>
    <dbReference type="NCBI Taxonomy" id="34480"/>
    <lineage>
        <taxon>Eukaryota</taxon>
        <taxon>Fungi</taxon>
        <taxon>Fungi incertae sedis</taxon>
        <taxon>Zoopagomycota</taxon>
        <taxon>Entomophthoromycotina</taxon>
        <taxon>Basidiobolomycetes</taxon>
        <taxon>Basidiobolales</taxon>
        <taxon>Basidiobolaceae</taxon>
        <taxon>Basidiobolus</taxon>
    </lineage>
</organism>
<feature type="compositionally biased region" description="Polar residues" evidence="1">
    <location>
        <begin position="36"/>
        <end position="56"/>
    </location>
</feature>
<evidence type="ECO:0000313" key="4">
    <source>
        <dbReference type="Proteomes" id="UP001479436"/>
    </source>
</evidence>
<evidence type="ECO:0000256" key="1">
    <source>
        <dbReference type="SAM" id="MobiDB-lite"/>
    </source>
</evidence>
<feature type="region of interest" description="Disordered" evidence="1">
    <location>
        <begin position="36"/>
        <end position="72"/>
    </location>
</feature>
<evidence type="ECO:0000259" key="2">
    <source>
        <dbReference type="Pfam" id="PF25267"/>
    </source>
</evidence>
<dbReference type="Pfam" id="PF25267">
    <property type="entry name" value="TANGO6_N"/>
    <property type="match status" value="1"/>
</dbReference>
<dbReference type="InterPro" id="IPR057347">
    <property type="entry name" value="TANGO6_N"/>
</dbReference>